<feature type="domain" description="Glucan biosynthesis periplasmic MdoG C-terminal" evidence="8">
    <location>
        <begin position="51"/>
        <end position="525"/>
    </location>
</feature>
<dbReference type="EMBL" id="VWRN01000035">
    <property type="protein sequence ID" value="KAA6122997.1"/>
    <property type="molecule type" value="Genomic_DNA"/>
</dbReference>
<dbReference type="Proteomes" id="UP000324324">
    <property type="component" value="Unassembled WGS sequence"/>
</dbReference>
<comment type="function">
    <text evidence="7">Involved in the biosynthesis of osmoregulated periplasmic glucans (OPGs).</text>
</comment>
<dbReference type="Pfam" id="PF04349">
    <property type="entry name" value="MdoG"/>
    <property type="match status" value="1"/>
</dbReference>
<dbReference type="PANTHER" id="PTHR30504">
    <property type="entry name" value="GLUCANS BIOSYNTHESIS PROTEIN"/>
    <property type="match status" value="1"/>
</dbReference>
<organism evidence="9 10">
    <name type="scientific">Cupriavidus cauae</name>
    <dbReference type="NCBI Taxonomy" id="2608999"/>
    <lineage>
        <taxon>Bacteria</taxon>
        <taxon>Pseudomonadati</taxon>
        <taxon>Pseudomonadota</taxon>
        <taxon>Betaproteobacteria</taxon>
        <taxon>Burkholderiales</taxon>
        <taxon>Burkholderiaceae</taxon>
        <taxon>Cupriavidus</taxon>
    </lineage>
</organism>
<dbReference type="InterPro" id="IPR014756">
    <property type="entry name" value="Ig_E-set"/>
</dbReference>
<proteinExistence type="inferred from homology"/>
<keyword evidence="6 7" id="KW-0574">Periplasm</keyword>
<dbReference type="InterPro" id="IPR011013">
    <property type="entry name" value="Gal_mutarotase_sf_dom"/>
</dbReference>
<dbReference type="InterPro" id="IPR013783">
    <property type="entry name" value="Ig-like_fold"/>
</dbReference>
<comment type="pathway">
    <text evidence="2 7">Glycan metabolism; osmoregulated periplasmic glucan (OPG) biosynthesis.</text>
</comment>
<evidence type="ECO:0000256" key="7">
    <source>
        <dbReference type="HAMAP-Rule" id="MF_01069"/>
    </source>
</evidence>
<comment type="subcellular location">
    <subcellularLocation>
        <location evidence="1 7">Periplasm</location>
    </subcellularLocation>
</comment>
<keyword evidence="10" id="KW-1185">Reference proteome</keyword>
<reference evidence="9 10" key="1">
    <citation type="submission" date="2019-09" db="EMBL/GenBank/DDBJ databases">
        <title>Isolation of a novel species in the genus Cupriavidus from patients with sepsis using whole genome sequencing.</title>
        <authorList>
            <person name="Kweon O.J."/>
            <person name="Lee M.-K."/>
        </authorList>
    </citation>
    <scope>NUCLEOTIDE SEQUENCE [LARGE SCALE GENOMIC DNA]</scope>
    <source>
        <strain evidence="9 10">MKL-01</strain>
    </source>
</reference>
<name>A0A5M8AGP7_9BURK</name>
<accession>A0A5M8AGP7</accession>
<dbReference type="InterPro" id="IPR023704">
    <property type="entry name" value="MdoG_OpgG"/>
</dbReference>
<dbReference type="Gene3D" id="2.70.98.10">
    <property type="match status" value="1"/>
</dbReference>
<gene>
    <name evidence="7" type="primary">opgG</name>
    <name evidence="9" type="ORF">F1599_13905</name>
</gene>
<dbReference type="GO" id="GO:0003824">
    <property type="term" value="F:catalytic activity"/>
    <property type="evidence" value="ECO:0007669"/>
    <property type="project" value="InterPro"/>
</dbReference>
<evidence type="ECO:0000256" key="2">
    <source>
        <dbReference type="ARBA" id="ARBA00005001"/>
    </source>
</evidence>
<dbReference type="InterPro" id="IPR014718">
    <property type="entry name" value="GH-type_carb-bd"/>
</dbReference>
<sequence>MTAFMIDSAISSPLSARSRRPMPSARFDGVRLGRWLCAGALACFAMAAHAFSFDTVAARARQLANSPYKAPKAHLPTELRELSYPRYREIQYKPERFVWRNTKLPFELSFFHEGMVFDQPVKINEVTGNRVREMRFNPADFNYGSHKFDPEMLKGLGFAGFRVLHPVNGKHKDEVVSFVGASYFRGVGKDQWYGLSARGLAVDTALASGEEFPRFVEYWIERPAPGDKQLVIYALMDSRRMSGAYRFVIKPGTDTETEVKARLYLRENVTKLGLAPLTSMYLFGENQPPAAPEFRPEVHDSDGLSIQLGTGEWIWRPLVNPRRLLVTSFSATNPQGFGLMQRDRSFASYQEIGEWYERRPSGWVEPRGNWGSGRVELVMIPTPDETNDNIVAYWVPDNPPKPKQPFDLEYRLLWQKDRERMPPLSWVTQTRRGQGLSRNKEDTSFSLLVDFEGPAFKKLDPAAHIDAVVSADGNAELLRTTTQRNEATGGWRMTMFLRRKDENKPVELRGYLRNGNTTLSETWSYILPPG</sequence>
<dbReference type="InterPro" id="IPR014438">
    <property type="entry name" value="Glucan_biosyn_MdoG/MdoD"/>
</dbReference>
<dbReference type="FunFam" id="2.70.98.10:FF:000001">
    <property type="entry name" value="Glucans biosynthesis protein G"/>
    <property type="match status" value="1"/>
</dbReference>
<evidence type="ECO:0000313" key="10">
    <source>
        <dbReference type="Proteomes" id="UP000324324"/>
    </source>
</evidence>
<comment type="similarity">
    <text evidence="3 7">Belongs to the OpgD/OpgG family.</text>
</comment>
<comment type="caution">
    <text evidence="9">The sequence shown here is derived from an EMBL/GenBank/DDBJ whole genome shotgun (WGS) entry which is preliminary data.</text>
</comment>
<protein>
    <recommendedName>
        <fullName evidence="4 7">Glucans biosynthesis protein G</fullName>
    </recommendedName>
</protein>
<dbReference type="GO" id="GO:0030246">
    <property type="term" value="F:carbohydrate binding"/>
    <property type="evidence" value="ECO:0007669"/>
    <property type="project" value="InterPro"/>
</dbReference>
<dbReference type="AlphaFoldDB" id="A0A5M8AGP7"/>
<dbReference type="SUPFAM" id="SSF74650">
    <property type="entry name" value="Galactose mutarotase-like"/>
    <property type="match status" value="1"/>
</dbReference>
<dbReference type="Gene3D" id="2.60.40.10">
    <property type="entry name" value="Immunoglobulins"/>
    <property type="match status" value="1"/>
</dbReference>
<dbReference type="SUPFAM" id="SSF81296">
    <property type="entry name" value="E set domains"/>
    <property type="match status" value="1"/>
</dbReference>
<dbReference type="InterPro" id="IPR007444">
    <property type="entry name" value="Glucan_biosyn_MdoG_C"/>
</dbReference>
<dbReference type="GO" id="GO:0051274">
    <property type="term" value="P:beta-glucan biosynthetic process"/>
    <property type="evidence" value="ECO:0007669"/>
    <property type="project" value="TreeGrafter"/>
</dbReference>
<dbReference type="HAMAP" id="MF_01069">
    <property type="entry name" value="MdoG_OpgG"/>
    <property type="match status" value="1"/>
</dbReference>
<dbReference type="PIRSF" id="PIRSF006281">
    <property type="entry name" value="MdoG"/>
    <property type="match status" value="1"/>
</dbReference>
<dbReference type="UniPathway" id="UPA00637"/>
<evidence type="ECO:0000259" key="8">
    <source>
        <dbReference type="Pfam" id="PF04349"/>
    </source>
</evidence>
<evidence type="ECO:0000256" key="5">
    <source>
        <dbReference type="ARBA" id="ARBA00022729"/>
    </source>
</evidence>
<evidence type="ECO:0000256" key="6">
    <source>
        <dbReference type="ARBA" id="ARBA00022764"/>
    </source>
</evidence>
<evidence type="ECO:0000256" key="3">
    <source>
        <dbReference type="ARBA" id="ARBA00009284"/>
    </source>
</evidence>
<evidence type="ECO:0000256" key="4">
    <source>
        <dbReference type="ARBA" id="ARBA00015376"/>
    </source>
</evidence>
<evidence type="ECO:0000313" key="9">
    <source>
        <dbReference type="EMBL" id="KAA6122997.1"/>
    </source>
</evidence>
<keyword evidence="5 7" id="KW-0732">Signal</keyword>
<dbReference type="PANTHER" id="PTHR30504:SF4">
    <property type="entry name" value="GLUCANS BIOSYNTHESIS PROTEIN G"/>
    <property type="match status" value="1"/>
</dbReference>
<dbReference type="GO" id="GO:0030288">
    <property type="term" value="C:outer membrane-bounded periplasmic space"/>
    <property type="evidence" value="ECO:0007669"/>
    <property type="project" value="TreeGrafter"/>
</dbReference>
<evidence type="ECO:0000256" key="1">
    <source>
        <dbReference type="ARBA" id="ARBA00004418"/>
    </source>
</evidence>